<reference evidence="2 3" key="1">
    <citation type="submission" date="2024-04" db="EMBL/GenBank/DDBJ databases">
        <title>Tritrichomonas musculus Genome.</title>
        <authorList>
            <person name="Alves-Ferreira E."/>
            <person name="Grigg M."/>
            <person name="Lorenzi H."/>
            <person name="Galac M."/>
        </authorList>
    </citation>
    <scope>NUCLEOTIDE SEQUENCE [LARGE SCALE GENOMIC DNA]</scope>
    <source>
        <strain evidence="2 3">EAF2021</strain>
    </source>
</reference>
<gene>
    <name evidence="2" type="ORF">M9Y10_016441</name>
</gene>
<evidence type="ECO:0000313" key="3">
    <source>
        <dbReference type="Proteomes" id="UP001470230"/>
    </source>
</evidence>
<organism evidence="2 3">
    <name type="scientific">Tritrichomonas musculus</name>
    <dbReference type="NCBI Taxonomy" id="1915356"/>
    <lineage>
        <taxon>Eukaryota</taxon>
        <taxon>Metamonada</taxon>
        <taxon>Parabasalia</taxon>
        <taxon>Tritrichomonadida</taxon>
        <taxon>Tritrichomonadidae</taxon>
        <taxon>Tritrichomonas</taxon>
    </lineage>
</organism>
<sequence length="266" mass="31573">METDPYGINHQGCFHRPEYLPNDPSNISSVYNYLKTRINTIIRSSLEYPAILPQITPRYLLFSEIAYLSNATAYYQEKEWKKLESRINKLIEQKLHDNHQLMYDIARETEEILHKEEKIELDSLADPQLNEARNQCVNLWHQIDIIESRKKGLLKEIKWLEKMKAQYKEDPRFKAIAKRKDKLNIFENEIDELENANNESLKQMMWNIKRKENELILIEGQIEATQSRIDMIGETLPPEEFNPYYENQSLTSEELALLEYSSTTED</sequence>
<protein>
    <submittedName>
        <fullName evidence="2">Uncharacterized protein</fullName>
    </submittedName>
</protein>
<accession>A0ABR2HWL6</accession>
<name>A0ABR2HWL6_9EUKA</name>
<evidence type="ECO:0000256" key="1">
    <source>
        <dbReference type="SAM" id="Coils"/>
    </source>
</evidence>
<comment type="caution">
    <text evidence="2">The sequence shown here is derived from an EMBL/GenBank/DDBJ whole genome shotgun (WGS) entry which is preliminary data.</text>
</comment>
<dbReference type="Proteomes" id="UP001470230">
    <property type="component" value="Unassembled WGS sequence"/>
</dbReference>
<keyword evidence="3" id="KW-1185">Reference proteome</keyword>
<evidence type="ECO:0000313" key="2">
    <source>
        <dbReference type="EMBL" id="KAK8853896.1"/>
    </source>
</evidence>
<feature type="coiled-coil region" evidence="1">
    <location>
        <begin position="150"/>
        <end position="228"/>
    </location>
</feature>
<keyword evidence="1" id="KW-0175">Coiled coil</keyword>
<proteinExistence type="predicted"/>
<dbReference type="EMBL" id="JAPFFF010000021">
    <property type="protein sequence ID" value="KAK8853896.1"/>
    <property type="molecule type" value="Genomic_DNA"/>
</dbReference>